<evidence type="ECO:0000313" key="1">
    <source>
        <dbReference type="EMBL" id="QJA85116.1"/>
    </source>
</evidence>
<dbReference type="EMBL" id="MT142555">
    <property type="protein sequence ID" value="QJA85116.1"/>
    <property type="molecule type" value="Genomic_DNA"/>
</dbReference>
<gene>
    <name evidence="1" type="ORF">MM415B02273_0015</name>
</gene>
<sequence length="108" mass="12974">MRRVSKKQKMRDAEWQSLGMVRRKELEGKFGYCVCEFCGKLEGSHEYWRFGGHHLDRNRRNNTYGNYYNVHNVCHSWITNHPLIEIKQDDFYGRVNNINVFESSNREG</sequence>
<reference evidence="1" key="1">
    <citation type="submission" date="2020-03" db="EMBL/GenBank/DDBJ databases">
        <title>The deep terrestrial virosphere.</title>
        <authorList>
            <person name="Holmfeldt K."/>
            <person name="Nilsson E."/>
            <person name="Simone D."/>
            <person name="Lopez-Fernandez M."/>
            <person name="Wu X."/>
            <person name="de Brujin I."/>
            <person name="Lundin D."/>
            <person name="Andersson A."/>
            <person name="Bertilsson S."/>
            <person name="Dopson M."/>
        </authorList>
    </citation>
    <scope>NUCLEOTIDE SEQUENCE</scope>
    <source>
        <strain evidence="1">MM415B02273</strain>
    </source>
</reference>
<dbReference type="AlphaFoldDB" id="A0A6M3KSU4"/>
<name>A0A6M3KSU4_9ZZZZ</name>
<accession>A0A6M3KSU4</accession>
<proteinExistence type="predicted"/>
<evidence type="ECO:0008006" key="2">
    <source>
        <dbReference type="Google" id="ProtNLM"/>
    </source>
</evidence>
<organism evidence="1">
    <name type="scientific">viral metagenome</name>
    <dbReference type="NCBI Taxonomy" id="1070528"/>
    <lineage>
        <taxon>unclassified sequences</taxon>
        <taxon>metagenomes</taxon>
        <taxon>organismal metagenomes</taxon>
    </lineage>
</organism>
<protein>
    <recommendedName>
        <fullName evidence="2">HNH endonuclease</fullName>
    </recommendedName>
</protein>